<feature type="binding site" evidence="2">
    <location>
        <begin position="162"/>
        <end position="163"/>
    </location>
    <ligand>
        <name>glutathione</name>
        <dbReference type="ChEBI" id="CHEBI:57925"/>
    </ligand>
</feature>
<dbReference type="InterPro" id="IPR004045">
    <property type="entry name" value="Glutathione_S-Trfase_N"/>
</dbReference>
<dbReference type="PIRSF" id="PIRSF015753">
    <property type="entry name" value="GST"/>
    <property type="match status" value="1"/>
</dbReference>
<dbReference type="Pfam" id="PF13409">
    <property type="entry name" value="GST_N_2"/>
    <property type="match status" value="1"/>
</dbReference>
<dbReference type="EMBL" id="HBJA01007184">
    <property type="protein sequence ID" value="CAE0791154.1"/>
    <property type="molecule type" value="Transcribed_RNA"/>
</dbReference>
<dbReference type="InterPro" id="IPR016639">
    <property type="entry name" value="GST_Omega/GSH"/>
</dbReference>
<dbReference type="InterPro" id="IPR047047">
    <property type="entry name" value="GST_Omega-like_C"/>
</dbReference>
<dbReference type="InterPro" id="IPR036249">
    <property type="entry name" value="Thioredoxin-like_sf"/>
</dbReference>
<dbReference type="InterPro" id="IPR036282">
    <property type="entry name" value="Glutathione-S-Trfase_C_sf"/>
</dbReference>
<dbReference type="Gene3D" id="3.40.30.10">
    <property type="entry name" value="Glutaredoxin"/>
    <property type="match status" value="1"/>
</dbReference>
<dbReference type="SFLD" id="SFLDS00019">
    <property type="entry name" value="Glutathione_Transferase_(cytos"/>
    <property type="match status" value="1"/>
</dbReference>
<dbReference type="PANTHER" id="PTHR32419">
    <property type="entry name" value="GLUTATHIONYL-HYDROQUINONE REDUCTASE"/>
    <property type="match status" value="1"/>
</dbReference>
<gene>
    <name evidence="5" type="ORF">EGYM00163_LOCUS2268</name>
</gene>
<accession>A0A7S4C9V5</accession>
<dbReference type="GO" id="GO:0004364">
    <property type="term" value="F:glutathione transferase activity"/>
    <property type="evidence" value="ECO:0007669"/>
    <property type="project" value="InterPro"/>
</dbReference>
<proteinExistence type="predicted"/>
<feature type="domain" description="GST C-terminal" evidence="4">
    <location>
        <begin position="187"/>
        <end position="311"/>
    </location>
</feature>
<dbReference type="GO" id="GO:0005737">
    <property type="term" value="C:cytoplasm"/>
    <property type="evidence" value="ECO:0007669"/>
    <property type="project" value="TreeGrafter"/>
</dbReference>
<dbReference type="PROSITE" id="PS50405">
    <property type="entry name" value="GST_CTER"/>
    <property type="match status" value="1"/>
</dbReference>
<dbReference type="CDD" id="cd03190">
    <property type="entry name" value="GST_C_Omega_like"/>
    <property type="match status" value="1"/>
</dbReference>
<protein>
    <recommendedName>
        <fullName evidence="4">GST C-terminal domain-containing protein</fullName>
    </recommendedName>
</protein>
<organism evidence="5">
    <name type="scientific">Eutreptiella gymnastica</name>
    <dbReference type="NCBI Taxonomy" id="73025"/>
    <lineage>
        <taxon>Eukaryota</taxon>
        <taxon>Discoba</taxon>
        <taxon>Euglenozoa</taxon>
        <taxon>Euglenida</taxon>
        <taxon>Spirocuta</taxon>
        <taxon>Euglenophyceae</taxon>
        <taxon>Eutreptiales</taxon>
        <taxon>Eutreptiaceae</taxon>
        <taxon>Eutreptiella</taxon>
    </lineage>
</organism>
<feature type="active site" description="Nucleophile" evidence="1">
    <location>
        <position position="52"/>
    </location>
</feature>
<dbReference type="InterPro" id="IPR010987">
    <property type="entry name" value="Glutathione-S-Trfase_C-like"/>
</dbReference>
<reference evidence="5" key="1">
    <citation type="submission" date="2021-01" db="EMBL/GenBank/DDBJ databases">
        <authorList>
            <person name="Corre E."/>
            <person name="Pelletier E."/>
            <person name="Niang G."/>
            <person name="Scheremetjew M."/>
            <person name="Finn R."/>
            <person name="Kale V."/>
            <person name="Holt S."/>
            <person name="Cochrane G."/>
            <person name="Meng A."/>
            <person name="Brown T."/>
            <person name="Cohen L."/>
        </authorList>
    </citation>
    <scope>NUCLEOTIDE SEQUENCE</scope>
    <source>
        <strain evidence="5">CCMP1594</strain>
    </source>
</reference>
<evidence type="ECO:0000256" key="1">
    <source>
        <dbReference type="PIRSR" id="PIRSR015753-1"/>
    </source>
</evidence>
<feature type="binding site" evidence="2">
    <location>
        <position position="95"/>
    </location>
    <ligand>
        <name>glutathione</name>
        <dbReference type="ChEBI" id="CHEBI:57925"/>
    </ligand>
</feature>
<feature type="site" description="Lowers pKa of active site Cys" evidence="3">
    <location>
        <position position="311"/>
    </location>
</feature>
<dbReference type="SFLD" id="SFLDG01148">
    <property type="entry name" value="Xi_(cytGST)"/>
    <property type="match status" value="1"/>
</dbReference>
<dbReference type="SFLD" id="SFLDG01206">
    <property type="entry name" value="Xi.1"/>
    <property type="match status" value="1"/>
</dbReference>
<dbReference type="InterPro" id="IPR040079">
    <property type="entry name" value="Glutathione_S-Trfase"/>
</dbReference>
<evidence type="ECO:0000256" key="3">
    <source>
        <dbReference type="PIRSR" id="PIRSR015753-3"/>
    </source>
</evidence>
<evidence type="ECO:0000256" key="2">
    <source>
        <dbReference type="PIRSR" id="PIRSR015753-2"/>
    </source>
</evidence>
<dbReference type="SUPFAM" id="SSF52833">
    <property type="entry name" value="Thioredoxin-like"/>
    <property type="match status" value="1"/>
</dbReference>
<dbReference type="PANTHER" id="PTHR32419:SF6">
    <property type="entry name" value="GLUTATHIONE S-TRANSFERASE OMEGA-LIKE 1-RELATED"/>
    <property type="match status" value="1"/>
</dbReference>
<feature type="site" description="Lowers pKa of active site Cys" evidence="3">
    <location>
        <position position="268"/>
    </location>
</feature>
<dbReference type="Gene3D" id="1.20.1050.10">
    <property type="match status" value="1"/>
</dbReference>
<dbReference type="SUPFAM" id="SSF47616">
    <property type="entry name" value="GST C-terminal domain-like"/>
    <property type="match status" value="1"/>
</dbReference>
<feature type="active site" description="Proton donor/acceptor" evidence="1">
    <location>
        <position position="210"/>
    </location>
</feature>
<evidence type="ECO:0000313" key="5">
    <source>
        <dbReference type="EMBL" id="CAE0791154.1"/>
    </source>
</evidence>
<dbReference type="AlphaFoldDB" id="A0A7S4C9V5"/>
<name>A0A7S4C9V5_9EUGL</name>
<evidence type="ECO:0000259" key="4">
    <source>
        <dbReference type="PROSITE" id="PS50405"/>
    </source>
</evidence>
<dbReference type="Pfam" id="PF13410">
    <property type="entry name" value="GST_C_2"/>
    <property type="match status" value="1"/>
</dbReference>
<sequence length="339" mass="38692">MPTTVKPRTTLDETDDQGNLQRTAAAFDRLIEVGGRFAPEANRYHLYVALGCPWANGTLACLFMKGLEHVISYSIVHPTWARTKPNDPEDEHCGWHFRKPGDPPVPNPLGYGANVCDDALIPDTVNRCATLRGVYEKADDQSGKYSTPVLWDKKHGTIVCNESKTILRILNSAFGGLAKHPHLNFFPEDKAAEMQELDDFIYPTINNGVYRCGFAKSQQAYETAFDELFASLDRVENILSSKRYLTGDKPTAMDLRLFMTLIRFDAVYFVYFKTNKKKIREYPNLFEYCKDMYQLPEMARAINMDHIKMHYFTSHPSLNMYGIIPKGPDVDYLQPHNRA</sequence>